<dbReference type="AlphaFoldDB" id="A0A0F9QU55"/>
<proteinExistence type="predicted"/>
<evidence type="ECO:0000256" key="1">
    <source>
        <dbReference type="SAM" id="MobiDB-lite"/>
    </source>
</evidence>
<accession>A0A0F9QU55</accession>
<name>A0A0F9QU55_9ZZZZ</name>
<feature type="region of interest" description="Disordered" evidence="1">
    <location>
        <begin position="1"/>
        <end position="24"/>
    </location>
</feature>
<sequence length="97" mass="10566">MGAYSRSVEIGDLANPPDVGSVNTSSTLIRTFKKQSRAVRIQNRHASQNLLFSLDGGTVFETLGPFGKIDEAYRGKTLHMKGSGASTTYDVRTTEQQ</sequence>
<organism evidence="2">
    <name type="scientific">marine sediment metagenome</name>
    <dbReference type="NCBI Taxonomy" id="412755"/>
    <lineage>
        <taxon>unclassified sequences</taxon>
        <taxon>metagenomes</taxon>
        <taxon>ecological metagenomes</taxon>
    </lineage>
</organism>
<gene>
    <name evidence="2" type="ORF">LCGC14_0659310</name>
</gene>
<reference evidence="2" key="1">
    <citation type="journal article" date="2015" name="Nature">
        <title>Complex archaea that bridge the gap between prokaryotes and eukaryotes.</title>
        <authorList>
            <person name="Spang A."/>
            <person name="Saw J.H."/>
            <person name="Jorgensen S.L."/>
            <person name="Zaremba-Niedzwiedzka K."/>
            <person name="Martijn J."/>
            <person name="Lind A.E."/>
            <person name="van Eijk R."/>
            <person name="Schleper C."/>
            <person name="Guy L."/>
            <person name="Ettema T.J."/>
        </authorList>
    </citation>
    <scope>NUCLEOTIDE SEQUENCE</scope>
</reference>
<comment type="caution">
    <text evidence="2">The sequence shown here is derived from an EMBL/GenBank/DDBJ whole genome shotgun (WGS) entry which is preliminary data.</text>
</comment>
<evidence type="ECO:0000313" key="2">
    <source>
        <dbReference type="EMBL" id="KKN47810.1"/>
    </source>
</evidence>
<dbReference type="EMBL" id="LAZR01001256">
    <property type="protein sequence ID" value="KKN47810.1"/>
    <property type="molecule type" value="Genomic_DNA"/>
</dbReference>
<protein>
    <submittedName>
        <fullName evidence="2">Uncharacterized protein</fullName>
    </submittedName>
</protein>